<evidence type="ECO:0000256" key="2">
    <source>
        <dbReference type="ARBA" id="ARBA00022980"/>
    </source>
</evidence>
<dbReference type="HAMAP" id="MF_00358">
    <property type="entry name" value="Ribosomal_bS21"/>
    <property type="match status" value="1"/>
</dbReference>
<evidence type="ECO:0000313" key="6">
    <source>
        <dbReference type="EMBL" id="OGD62872.1"/>
    </source>
</evidence>
<keyword evidence="2 5" id="KW-0689">Ribosomal protein</keyword>
<evidence type="ECO:0000313" key="7">
    <source>
        <dbReference type="Proteomes" id="UP000177006"/>
    </source>
</evidence>
<sequence>MAIIVKAGPQDTNDQVIRKFKKKIQMDEILTKIKEKEFYKKPSLLRKEKKQELKRKYRRQNRDQ</sequence>
<evidence type="ECO:0000256" key="1">
    <source>
        <dbReference type="ARBA" id="ARBA00006640"/>
    </source>
</evidence>
<dbReference type="Proteomes" id="UP000177006">
    <property type="component" value="Unassembled WGS sequence"/>
</dbReference>
<dbReference type="GO" id="GO:0006412">
    <property type="term" value="P:translation"/>
    <property type="evidence" value="ECO:0007669"/>
    <property type="project" value="UniProtKB-UniRule"/>
</dbReference>
<keyword evidence="3 5" id="KW-0687">Ribonucleoprotein</keyword>
<evidence type="ECO:0000256" key="4">
    <source>
        <dbReference type="ARBA" id="ARBA00035135"/>
    </source>
</evidence>
<dbReference type="NCBIfam" id="TIGR00030">
    <property type="entry name" value="S21p"/>
    <property type="match status" value="1"/>
</dbReference>
<comment type="caution">
    <text evidence="6">The sequence shown here is derived from an EMBL/GenBank/DDBJ whole genome shotgun (WGS) entry which is preliminary data.</text>
</comment>
<proteinExistence type="inferred from homology"/>
<reference evidence="6 7" key="1">
    <citation type="journal article" date="2016" name="Nat. Commun.">
        <title>Thousands of microbial genomes shed light on interconnected biogeochemical processes in an aquifer system.</title>
        <authorList>
            <person name="Anantharaman K."/>
            <person name="Brown C.T."/>
            <person name="Hug L.A."/>
            <person name="Sharon I."/>
            <person name="Castelle C.J."/>
            <person name="Probst A.J."/>
            <person name="Thomas B.C."/>
            <person name="Singh A."/>
            <person name="Wilkins M.J."/>
            <person name="Karaoz U."/>
            <person name="Brodie E.L."/>
            <person name="Williams K.H."/>
            <person name="Hubbard S.S."/>
            <person name="Banfield J.F."/>
        </authorList>
    </citation>
    <scope>NUCLEOTIDE SEQUENCE [LARGE SCALE GENOMIC DNA]</scope>
</reference>
<dbReference type="EMBL" id="MEZK01000015">
    <property type="protein sequence ID" value="OGD62872.1"/>
    <property type="molecule type" value="Genomic_DNA"/>
</dbReference>
<dbReference type="InterPro" id="IPR038380">
    <property type="entry name" value="Ribosomal_bS21_sf"/>
</dbReference>
<dbReference type="Gene3D" id="1.20.5.1150">
    <property type="entry name" value="Ribosomal protein S8"/>
    <property type="match status" value="1"/>
</dbReference>
<dbReference type="InterPro" id="IPR001911">
    <property type="entry name" value="Ribosomal_bS21"/>
</dbReference>
<name>A0A1F5E652_9BACT</name>
<protein>
    <recommendedName>
        <fullName evidence="4 5">Small ribosomal subunit protein bS21</fullName>
    </recommendedName>
</protein>
<evidence type="ECO:0000256" key="5">
    <source>
        <dbReference type="HAMAP-Rule" id="MF_00358"/>
    </source>
</evidence>
<dbReference type="GO" id="GO:0003735">
    <property type="term" value="F:structural constituent of ribosome"/>
    <property type="evidence" value="ECO:0007669"/>
    <property type="project" value="InterPro"/>
</dbReference>
<dbReference type="AlphaFoldDB" id="A0A1F5E652"/>
<evidence type="ECO:0000256" key="3">
    <source>
        <dbReference type="ARBA" id="ARBA00023274"/>
    </source>
</evidence>
<gene>
    <name evidence="5" type="primary">rpsU</name>
    <name evidence="6" type="ORF">A2160_05815</name>
</gene>
<dbReference type="Pfam" id="PF01165">
    <property type="entry name" value="Ribosomal_S21"/>
    <property type="match status" value="1"/>
</dbReference>
<organism evidence="6 7">
    <name type="scientific">Candidatus Beckwithbacteria bacterium RBG_13_42_9</name>
    <dbReference type="NCBI Taxonomy" id="1797457"/>
    <lineage>
        <taxon>Bacteria</taxon>
        <taxon>Candidatus Beckwithiibacteriota</taxon>
    </lineage>
</organism>
<dbReference type="GO" id="GO:1990904">
    <property type="term" value="C:ribonucleoprotein complex"/>
    <property type="evidence" value="ECO:0007669"/>
    <property type="project" value="UniProtKB-KW"/>
</dbReference>
<dbReference type="GO" id="GO:0005840">
    <property type="term" value="C:ribosome"/>
    <property type="evidence" value="ECO:0007669"/>
    <property type="project" value="UniProtKB-KW"/>
</dbReference>
<accession>A0A1F5E652</accession>
<dbReference type="STRING" id="1797457.A2160_05815"/>
<comment type="similarity">
    <text evidence="1 5">Belongs to the bacterial ribosomal protein bS21 family.</text>
</comment>